<dbReference type="eggNOG" id="COG2770">
    <property type="taxonomic scope" value="Bacteria"/>
</dbReference>
<dbReference type="KEGG" id="azc:AZC_2739"/>
<evidence type="ECO:0000256" key="5">
    <source>
        <dbReference type="PROSITE-ProRule" id="PRU00284"/>
    </source>
</evidence>
<name>A8I936_AZOC5</name>
<dbReference type="PANTHER" id="PTHR32089">
    <property type="entry name" value="METHYL-ACCEPTING CHEMOTAXIS PROTEIN MCPB"/>
    <property type="match status" value="1"/>
</dbReference>
<dbReference type="EMBL" id="AP009384">
    <property type="protein sequence ID" value="BAF88737.1"/>
    <property type="molecule type" value="Genomic_DNA"/>
</dbReference>
<evidence type="ECO:0000313" key="11">
    <source>
        <dbReference type="Proteomes" id="UP000000270"/>
    </source>
</evidence>
<dbReference type="SUPFAM" id="SSF58104">
    <property type="entry name" value="Methyl-accepting chemotaxis protein (MCP) signaling domain"/>
    <property type="match status" value="1"/>
</dbReference>
<dbReference type="STRING" id="438753.AZC_2739"/>
<reference evidence="11" key="2">
    <citation type="submission" date="2007-04" db="EMBL/GenBank/DDBJ databases">
        <title>Complete genome sequence of the nitrogen-fixing bacterium Azorhizobium caulinodans ORS571.</title>
        <authorList>
            <person name="Lee K.B."/>
            <person name="Backer P.D."/>
            <person name="Aono T."/>
            <person name="Liu C.T."/>
            <person name="Suzuki S."/>
            <person name="Suzuki T."/>
            <person name="Kaneko T."/>
            <person name="Yamada M."/>
            <person name="Tabata S."/>
            <person name="Kupfer D.M."/>
            <person name="Najar F.Z."/>
            <person name="Wiley G.B."/>
            <person name="Roe B."/>
            <person name="Binnewies T."/>
            <person name="Ussery D."/>
            <person name="Vereecke D."/>
            <person name="Gevers D."/>
            <person name="Holsters M."/>
            <person name="Oyaizu H."/>
        </authorList>
    </citation>
    <scope>NUCLEOTIDE SEQUENCE [LARGE SCALE GENOMIC DNA]</scope>
    <source>
        <strain evidence="11">ATCC 43989 / DSM 5975 / JCM 20966 / LMG 6465 / NBRC 14845 / NCIMB 13405 / ORS 571</strain>
    </source>
</reference>
<feature type="domain" description="T-SNARE coiled-coil homology" evidence="8">
    <location>
        <begin position="503"/>
        <end position="565"/>
    </location>
</feature>
<keyword evidence="10" id="KW-0808">Transferase</keyword>
<dbReference type="PROSITE" id="PS50192">
    <property type="entry name" value="T_SNARE"/>
    <property type="match status" value="1"/>
</dbReference>
<dbReference type="HOGENOM" id="CLU_000445_107_27_5"/>
<dbReference type="GO" id="GO:0016301">
    <property type="term" value="F:kinase activity"/>
    <property type="evidence" value="ECO:0007669"/>
    <property type="project" value="UniProtKB-KW"/>
</dbReference>
<keyword evidence="2" id="KW-1003">Cell membrane</keyword>
<feature type="domain" description="Methyl-accepting transducer" evidence="7">
    <location>
        <begin position="351"/>
        <end position="573"/>
    </location>
</feature>
<proteinExistence type="inferred from homology"/>
<evidence type="ECO:0000259" key="9">
    <source>
        <dbReference type="PROSITE" id="PS50885"/>
    </source>
</evidence>
<dbReference type="AlphaFoldDB" id="A8I936"/>
<reference evidence="10 11" key="6">
    <citation type="journal article" date="2011" name="Appl. Environ. Microbiol.">
        <title>Involvement of the azorhizobial chromosome partition gene (parA) in the onset of bacteroid differentiation during Sesbania rostrata stem nodule development.</title>
        <authorList>
            <person name="Liu CT."/>
            <person name="Lee KB."/>
            <person name="Wang YS."/>
            <person name="Peng MH."/>
            <person name="Lee KT."/>
            <person name="Suzuki S."/>
            <person name="Suzuki T."/>
            <person name="Oyaizu H."/>
        </authorList>
    </citation>
    <scope>NUCLEOTIDE SEQUENCE [LARGE SCALE GENOMIC DNA]</scope>
    <source>
        <strain evidence="11">ATCC 43989 / DSM 5975 / JCM 20966 / LMG 6465 / NBRC 14845 / NCIMB 13405 / ORS 571</strain>
    </source>
</reference>
<feature type="transmembrane region" description="Helical" evidence="6">
    <location>
        <begin position="50"/>
        <end position="72"/>
    </location>
</feature>
<reference evidence="10 11" key="4">
    <citation type="journal article" date="2009" name="Appl. Environ. Microbiol.">
        <title>Comparative genome-wide transcriptional profiling of Azorhizobium caulinodans ORS571 grown under free-living and symbiotic conditions.</title>
        <authorList>
            <person name="Tsukada S."/>
            <person name="Aono T."/>
            <person name="Akiba N."/>
            <person name="Lee KB."/>
            <person name="Liu CT."/>
            <person name="Toyazaki H."/>
            <person name="Oyaizu H."/>
        </authorList>
    </citation>
    <scope>NUCLEOTIDE SEQUENCE [LARGE SCALE GENOMIC DNA]</scope>
    <source>
        <strain evidence="11">ATCC 43989 / DSM 5975 / JCM 20966 / LMG 6465 / NBRC 14845 / NCIMB 13405 / ORS 571</strain>
    </source>
</reference>
<feature type="domain" description="HAMP" evidence="9">
    <location>
        <begin position="258"/>
        <end position="311"/>
    </location>
</feature>
<dbReference type="InterPro" id="IPR003660">
    <property type="entry name" value="HAMP_dom"/>
</dbReference>
<evidence type="ECO:0000259" key="7">
    <source>
        <dbReference type="PROSITE" id="PS50111"/>
    </source>
</evidence>
<protein>
    <submittedName>
        <fullName evidence="10">Histidine kinase</fullName>
    </submittedName>
</protein>
<dbReference type="Pfam" id="PF00015">
    <property type="entry name" value="MCPsignal"/>
    <property type="match status" value="1"/>
</dbReference>
<dbReference type="InterPro" id="IPR004089">
    <property type="entry name" value="MCPsignal_dom"/>
</dbReference>
<gene>
    <name evidence="10" type="ordered locus">AZC_2739</name>
</gene>
<keyword evidence="10" id="KW-0418">Kinase</keyword>
<evidence type="ECO:0000313" key="10">
    <source>
        <dbReference type="EMBL" id="BAF88737.1"/>
    </source>
</evidence>
<dbReference type="PRINTS" id="PR00260">
    <property type="entry name" value="CHEMTRNSDUCR"/>
</dbReference>
<keyword evidence="11" id="KW-1185">Reference proteome</keyword>
<dbReference type="PANTHER" id="PTHR32089:SF112">
    <property type="entry name" value="LYSOZYME-LIKE PROTEIN-RELATED"/>
    <property type="match status" value="1"/>
</dbReference>
<organism evidence="10 11">
    <name type="scientific">Azorhizobium caulinodans (strain ATCC 43989 / DSM 5975 / JCM 20966 / LMG 6465 / NBRC 14845 / NCIMB 13405 / ORS 571)</name>
    <dbReference type="NCBI Taxonomy" id="438753"/>
    <lineage>
        <taxon>Bacteria</taxon>
        <taxon>Pseudomonadati</taxon>
        <taxon>Pseudomonadota</taxon>
        <taxon>Alphaproteobacteria</taxon>
        <taxon>Hyphomicrobiales</taxon>
        <taxon>Xanthobacteraceae</taxon>
        <taxon>Azorhizobium</taxon>
    </lineage>
</organism>
<keyword evidence="6" id="KW-1133">Transmembrane helix</keyword>
<dbReference type="Gene3D" id="1.10.287.950">
    <property type="entry name" value="Methyl-accepting chemotaxis protein"/>
    <property type="match status" value="1"/>
</dbReference>
<keyword evidence="6" id="KW-0812">Transmembrane</keyword>
<keyword evidence="2" id="KW-0997">Cell inner membrane</keyword>
<keyword evidence="6" id="KW-0472">Membrane</keyword>
<dbReference type="GO" id="GO:0005886">
    <property type="term" value="C:plasma membrane"/>
    <property type="evidence" value="ECO:0007669"/>
    <property type="project" value="UniProtKB-SubCell"/>
</dbReference>
<dbReference type="CDD" id="cd06225">
    <property type="entry name" value="HAMP"/>
    <property type="match status" value="1"/>
</dbReference>
<accession>A8I936</accession>
<reference evidence="10 11" key="3">
    <citation type="journal article" date="2008" name="BMC Genomics">
        <title>The genome of the versatile nitrogen fixer Azorhizobium caulinodans ORS571.</title>
        <authorList>
            <person name="Lee KB."/>
            <person name="Backer P.D."/>
            <person name="Aono T."/>
            <person name="Liu CT."/>
            <person name="Suzuki S."/>
            <person name="Suzuki T."/>
            <person name="Kaneko T."/>
            <person name="Yamada M."/>
            <person name="Tabata S."/>
            <person name="Kupfer D.M."/>
            <person name="Najar F.Z."/>
            <person name="Wiley G.B."/>
            <person name="Roe B."/>
            <person name="Binnewies T.T."/>
            <person name="Ussery D.W."/>
            <person name="D'Haeze W."/>
            <person name="Herder J.D."/>
            <person name="Gevers D."/>
            <person name="Vereecke D."/>
            <person name="Holsters M."/>
            <person name="Oyaizu H."/>
        </authorList>
    </citation>
    <scope>NUCLEOTIDE SEQUENCE [LARGE SCALE GENOMIC DNA]</scope>
    <source>
        <strain evidence="11">ATCC 43989 / DSM 5975 / JCM 20966 / LMG 6465 / NBRC 14845 / NCIMB 13405 / ORS 571</strain>
    </source>
</reference>
<evidence type="ECO:0000256" key="3">
    <source>
        <dbReference type="ARBA" id="ARBA00023224"/>
    </source>
</evidence>
<evidence type="ECO:0000256" key="1">
    <source>
        <dbReference type="ARBA" id="ARBA00004429"/>
    </source>
</evidence>
<evidence type="ECO:0000259" key="8">
    <source>
        <dbReference type="PROSITE" id="PS50192"/>
    </source>
</evidence>
<dbReference type="GO" id="GO:0004888">
    <property type="term" value="F:transmembrane signaling receptor activity"/>
    <property type="evidence" value="ECO:0007669"/>
    <property type="project" value="InterPro"/>
</dbReference>
<evidence type="ECO:0000256" key="6">
    <source>
        <dbReference type="SAM" id="Phobius"/>
    </source>
</evidence>
<dbReference type="SMART" id="SM00304">
    <property type="entry name" value="HAMP"/>
    <property type="match status" value="1"/>
</dbReference>
<reference evidence="10 11" key="1">
    <citation type="journal article" date="2007" name="Appl. Environ. Microbiol.">
        <title>Rhizobial factors required for stem nodule maturation and maintenance in Sesbania rostrata-Azorhizobium caulinodans ORS571 symbiosis.</title>
        <authorList>
            <person name="Suzuki S."/>
            <person name="Aono T."/>
            <person name="Lee KB."/>
            <person name="Suzuki T."/>
            <person name="Liu CT."/>
            <person name="Miwa H."/>
            <person name="Wakao S."/>
            <person name="Iki T."/>
            <person name="Oyaizu H."/>
        </authorList>
    </citation>
    <scope>NUCLEOTIDE SEQUENCE [LARGE SCALE GENOMIC DNA]</scope>
    <source>
        <strain evidence="11">ATCC 43989 / DSM 5975 / JCM 20966 / LMG 6465 / NBRC 14845 / NCIMB 13405 / ORS 571</strain>
    </source>
</reference>
<reference evidence="10 11" key="5">
    <citation type="journal article" date="2010" name="Appl. Environ. Microbiol.">
        <title>phrR-like gene praR of Azorhizobium caulinodans ORS571 is essential for symbiosis with Sesbania rostrata and is involved in expression of reb genes.</title>
        <authorList>
            <person name="Akiba N."/>
            <person name="Aono T."/>
            <person name="Toyazaki H."/>
            <person name="Sato S."/>
            <person name="Oyaizu H."/>
        </authorList>
    </citation>
    <scope>NUCLEOTIDE SEQUENCE [LARGE SCALE GENOMIC DNA]</scope>
    <source>
        <strain evidence="11">ATCC 43989 / DSM 5975 / JCM 20966 / LMG 6465 / NBRC 14845 / NCIMB 13405 / ORS 571</strain>
    </source>
</reference>
<sequence>MARGKDASPAKDWTRTVTRHLRPSARCVPPHISARARLRDTPMSYRNFPMIWKVVSLLLVLGLTSAAGAYYATHNISALNDMYRTQAEGPQAAAINIARAGRLAASTSVAIYRQVSAFSDDDVKAARAAQAEALKGFDDRMGLAAKAMPEAADRIGAATRVLHTAYEQACAETLKLSSVVGDMTMSTRASRLMQRDCEPALNKTITSLVEINDIMRDRIATMNAEGERTTSNTILLTFAGVIGSTVVIILIAALLVRSGIVAPINAMVAAMTQIGAGKLDVAITGDTRKDEIGAMAKALDVLRGQLQQGEELRAAQAATEAAERERLARRETVAVGFVARMQELAGRFAQSSGEVANSARNLSSTAEETSRQAQAVASAAEQAAANVETVASSSDSLAISVREITGQVAHSAEVADVAFREAEASNARITELAGAATAIGDVINLIKGIADQTNLLALNATIEAARAGEAGKGFAVVATEVKELATQTARATNDIAQKIGEIQTATRGTVSSMGEIVRVVSDIKSISAAIASAVEEQGAATGEIAQNCQQAAVGTNQVTENIEGVGRAAVETGSAASQLLDLSQGLSSQAADLREVVETFVRDLNAA</sequence>
<dbReference type="InterPro" id="IPR004090">
    <property type="entry name" value="Chemotax_Me-accpt_rcpt"/>
</dbReference>
<dbReference type="PROSITE" id="PS50111">
    <property type="entry name" value="CHEMOTAXIS_TRANSDUC_2"/>
    <property type="match status" value="1"/>
</dbReference>
<dbReference type="Pfam" id="PF00672">
    <property type="entry name" value="HAMP"/>
    <property type="match status" value="1"/>
</dbReference>
<comment type="subcellular location">
    <subcellularLocation>
        <location evidence="1">Cell inner membrane</location>
        <topology evidence="1">Multi-pass membrane protein</topology>
    </subcellularLocation>
</comment>
<dbReference type="InterPro" id="IPR000727">
    <property type="entry name" value="T_SNARE_dom"/>
</dbReference>
<dbReference type="SMART" id="SM00283">
    <property type="entry name" value="MA"/>
    <property type="match status" value="1"/>
</dbReference>
<dbReference type="eggNOG" id="COG0840">
    <property type="taxonomic scope" value="Bacteria"/>
</dbReference>
<evidence type="ECO:0000256" key="4">
    <source>
        <dbReference type="ARBA" id="ARBA00029447"/>
    </source>
</evidence>
<feature type="transmembrane region" description="Helical" evidence="6">
    <location>
        <begin position="234"/>
        <end position="256"/>
    </location>
</feature>
<dbReference type="Gene3D" id="6.10.340.10">
    <property type="match status" value="1"/>
</dbReference>
<dbReference type="PROSITE" id="PS50885">
    <property type="entry name" value="HAMP"/>
    <property type="match status" value="1"/>
</dbReference>
<comment type="similarity">
    <text evidence="4">Belongs to the methyl-accepting chemotaxis (MCP) protein family.</text>
</comment>
<keyword evidence="3 5" id="KW-0807">Transducer</keyword>
<dbReference type="Proteomes" id="UP000000270">
    <property type="component" value="Chromosome"/>
</dbReference>
<dbReference type="GO" id="GO:0007165">
    <property type="term" value="P:signal transduction"/>
    <property type="evidence" value="ECO:0007669"/>
    <property type="project" value="UniProtKB-KW"/>
</dbReference>
<evidence type="ECO:0000256" key="2">
    <source>
        <dbReference type="ARBA" id="ARBA00022519"/>
    </source>
</evidence>
<dbReference type="GO" id="GO:0006935">
    <property type="term" value="P:chemotaxis"/>
    <property type="evidence" value="ECO:0007669"/>
    <property type="project" value="InterPro"/>
</dbReference>